<keyword evidence="2" id="KW-1185">Reference proteome</keyword>
<dbReference type="AlphaFoldDB" id="A0AAD7CT66"/>
<accession>A0AAD7CT66</accession>
<sequence length="162" mass="18855">MHVLYLRIIDHHVHDLFQIDLEKNGSDGSEPRVARPPKPTPERITMVLNLFWMWRRSPDLLVQLMQNDWANFAALWHICNDHNLRISGNFKKRAWFILQIKRWMDKNITDDELLTIPPSEPVKESVQTLSLAAVAAIASFLPLAGVTELDIEYTEKLIRALY</sequence>
<dbReference type="EMBL" id="JARKIE010000244">
    <property type="protein sequence ID" value="KAJ7662285.1"/>
    <property type="molecule type" value="Genomic_DNA"/>
</dbReference>
<gene>
    <name evidence="1" type="ORF">B0H17DRAFT_1144459</name>
</gene>
<proteinExistence type="predicted"/>
<protein>
    <submittedName>
        <fullName evidence="1">Uncharacterized protein</fullName>
    </submittedName>
</protein>
<dbReference type="Proteomes" id="UP001221757">
    <property type="component" value="Unassembled WGS sequence"/>
</dbReference>
<organism evidence="1 2">
    <name type="scientific">Mycena rosella</name>
    <name type="common">Pink bonnet</name>
    <name type="synonym">Agaricus rosellus</name>
    <dbReference type="NCBI Taxonomy" id="1033263"/>
    <lineage>
        <taxon>Eukaryota</taxon>
        <taxon>Fungi</taxon>
        <taxon>Dikarya</taxon>
        <taxon>Basidiomycota</taxon>
        <taxon>Agaricomycotina</taxon>
        <taxon>Agaricomycetes</taxon>
        <taxon>Agaricomycetidae</taxon>
        <taxon>Agaricales</taxon>
        <taxon>Marasmiineae</taxon>
        <taxon>Mycenaceae</taxon>
        <taxon>Mycena</taxon>
    </lineage>
</organism>
<comment type="caution">
    <text evidence="1">The sequence shown here is derived from an EMBL/GenBank/DDBJ whole genome shotgun (WGS) entry which is preliminary data.</text>
</comment>
<reference evidence="1" key="1">
    <citation type="submission" date="2023-03" db="EMBL/GenBank/DDBJ databases">
        <title>Massive genome expansion in bonnet fungi (Mycena s.s.) driven by repeated elements and novel gene families across ecological guilds.</title>
        <authorList>
            <consortium name="Lawrence Berkeley National Laboratory"/>
            <person name="Harder C.B."/>
            <person name="Miyauchi S."/>
            <person name="Viragh M."/>
            <person name="Kuo A."/>
            <person name="Thoen E."/>
            <person name="Andreopoulos B."/>
            <person name="Lu D."/>
            <person name="Skrede I."/>
            <person name="Drula E."/>
            <person name="Henrissat B."/>
            <person name="Morin E."/>
            <person name="Kohler A."/>
            <person name="Barry K."/>
            <person name="LaButti K."/>
            <person name="Morin E."/>
            <person name="Salamov A."/>
            <person name="Lipzen A."/>
            <person name="Mereny Z."/>
            <person name="Hegedus B."/>
            <person name="Baldrian P."/>
            <person name="Stursova M."/>
            <person name="Weitz H."/>
            <person name="Taylor A."/>
            <person name="Grigoriev I.V."/>
            <person name="Nagy L.G."/>
            <person name="Martin F."/>
            <person name="Kauserud H."/>
        </authorList>
    </citation>
    <scope>NUCLEOTIDE SEQUENCE</scope>
    <source>
        <strain evidence="1">CBHHK067</strain>
    </source>
</reference>
<evidence type="ECO:0000313" key="2">
    <source>
        <dbReference type="Proteomes" id="UP001221757"/>
    </source>
</evidence>
<name>A0AAD7CT66_MYCRO</name>
<evidence type="ECO:0000313" key="1">
    <source>
        <dbReference type="EMBL" id="KAJ7662285.1"/>
    </source>
</evidence>